<gene>
    <name evidence="8" type="ORF">AJ79_04807</name>
</gene>
<evidence type="ECO:0000256" key="1">
    <source>
        <dbReference type="ARBA" id="ARBA00010378"/>
    </source>
</evidence>
<dbReference type="InterPro" id="IPR047187">
    <property type="entry name" value="SF1_C_Upf1"/>
</dbReference>
<evidence type="ECO:0000313" key="8">
    <source>
        <dbReference type="EMBL" id="PGH11549.1"/>
    </source>
</evidence>
<dbReference type="GO" id="GO:0016887">
    <property type="term" value="F:ATP hydrolysis activity"/>
    <property type="evidence" value="ECO:0007669"/>
    <property type="project" value="InterPro"/>
</dbReference>
<feature type="domain" description="C2H2-type" evidence="7">
    <location>
        <begin position="1097"/>
        <end position="1118"/>
    </location>
</feature>
<proteinExistence type="inferred from homology"/>
<dbReference type="Pfam" id="PF00004">
    <property type="entry name" value="AAA"/>
    <property type="match status" value="3"/>
</dbReference>
<dbReference type="PANTHER" id="PTHR43392">
    <property type="entry name" value="AAA-TYPE ATPASE FAMILY PROTEIN / ANKYRIN REPEAT FAMILY PROTEIN"/>
    <property type="match status" value="1"/>
</dbReference>
<dbReference type="SUPFAM" id="SSF52540">
    <property type="entry name" value="P-loop containing nucleoside triphosphate hydrolases"/>
    <property type="match status" value="4"/>
</dbReference>
<dbReference type="Gene3D" id="1.10.8.60">
    <property type="match status" value="1"/>
</dbReference>
<keyword evidence="5" id="KW-0175">Coiled coil</keyword>
<dbReference type="GO" id="GO:0004386">
    <property type="term" value="F:helicase activity"/>
    <property type="evidence" value="ECO:0007669"/>
    <property type="project" value="InterPro"/>
</dbReference>
<dbReference type="InterPro" id="IPR013087">
    <property type="entry name" value="Znf_C2H2_type"/>
</dbReference>
<dbReference type="InterPro" id="IPR003959">
    <property type="entry name" value="ATPase_AAA_core"/>
</dbReference>
<dbReference type="CDD" id="cd17936">
    <property type="entry name" value="EEXXEc_NFX1"/>
    <property type="match status" value="1"/>
</dbReference>
<feature type="coiled-coil region" evidence="5">
    <location>
        <begin position="2207"/>
        <end position="2286"/>
    </location>
</feature>
<dbReference type="EMBL" id="PDNB01000071">
    <property type="protein sequence ID" value="PGH11549.1"/>
    <property type="molecule type" value="Genomic_DNA"/>
</dbReference>
<dbReference type="InterPro" id="IPR050773">
    <property type="entry name" value="CbxX/CfxQ_RuBisCO_ESX"/>
</dbReference>
<dbReference type="Pfam" id="PF13086">
    <property type="entry name" value="AAA_11"/>
    <property type="match status" value="1"/>
</dbReference>
<dbReference type="PROSITE" id="PS00028">
    <property type="entry name" value="ZINC_FINGER_C2H2_1"/>
    <property type="match status" value="1"/>
</dbReference>
<dbReference type="InterPro" id="IPR003593">
    <property type="entry name" value="AAA+_ATPase"/>
</dbReference>
<evidence type="ECO:0000256" key="5">
    <source>
        <dbReference type="SAM" id="Coils"/>
    </source>
</evidence>
<dbReference type="CDD" id="cd00009">
    <property type="entry name" value="AAA"/>
    <property type="match status" value="2"/>
</dbReference>
<keyword evidence="4" id="KW-0067">ATP-binding</keyword>
<organism evidence="8 9">
    <name type="scientific">Helicocarpus griseus UAMH5409</name>
    <dbReference type="NCBI Taxonomy" id="1447875"/>
    <lineage>
        <taxon>Eukaryota</taxon>
        <taxon>Fungi</taxon>
        <taxon>Dikarya</taxon>
        <taxon>Ascomycota</taxon>
        <taxon>Pezizomycotina</taxon>
        <taxon>Eurotiomycetes</taxon>
        <taxon>Eurotiomycetidae</taxon>
        <taxon>Onygenales</taxon>
        <taxon>Ajellomycetaceae</taxon>
        <taxon>Helicocarpus</taxon>
    </lineage>
</organism>
<keyword evidence="3" id="KW-0378">Hydrolase</keyword>
<evidence type="ECO:0000256" key="6">
    <source>
        <dbReference type="SAM" id="MobiDB-lite"/>
    </source>
</evidence>
<feature type="region of interest" description="Disordered" evidence="6">
    <location>
        <begin position="1215"/>
        <end position="1269"/>
    </location>
</feature>
<dbReference type="PRINTS" id="PR00819">
    <property type="entry name" value="CBXCFQXSUPER"/>
</dbReference>
<evidence type="ECO:0000313" key="9">
    <source>
        <dbReference type="Proteomes" id="UP000223968"/>
    </source>
</evidence>
<dbReference type="InterPro" id="IPR041627">
    <property type="entry name" value="AAA_lid_6"/>
</dbReference>
<evidence type="ECO:0000256" key="2">
    <source>
        <dbReference type="ARBA" id="ARBA00022741"/>
    </source>
</evidence>
<dbReference type="Proteomes" id="UP000223968">
    <property type="component" value="Unassembled WGS sequence"/>
</dbReference>
<dbReference type="FunFam" id="1.10.8.60:FF:000160">
    <property type="entry name" value="WGS project CABT00000000 data, contig 2.55"/>
    <property type="match status" value="1"/>
</dbReference>
<dbReference type="InterPro" id="IPR041677">
    <property type="entry name" value="DNA2/NAM7_AAA_11"/>
</dbReference>
<feature type="region of interest" description="Disordered" evidence="6">
    <location>
        <begin position="2154"/>
        <end position="2178"/>
    </location>
</feature>
<protein>
    <recommendedName>
        <fullName evidence="7">C2H2-type domain-containing protein</fullName>
    </recommendedName>
</protein>
<dbReference type="CDD" id="cd06008">
    <property type="entry name" value="NF-X1-zinc-finger"/>
    <property type="match status" value="1"/>
</dbReference>
<dbReference type="InterPro" id="IPR041679">
    <property type="entry name" value="DNA2/NAM7-like_C"/>
</dbReference>
<dbReference type="GO" id="GO:0005524">
    <property type="term" value="F:ATP binding"/>
    <property type="evidence" value="ECO:0007669"/>
    <property type="project" value="UniProtKB-KW"/>
</dbReference>
<comment type="similarity">
    <text evidence="1">Belongs to the CbxX/CfxQ family.</text>
</comment>
<keyword evidence="3" id="KW-0347">Helicase</keyword>
<comment type="caution">
    <text evidence="8">The sequence shown here is derived from an EMBL/GenBank/DDBJ whole genome shotgun (WGS) entry which is preliminary data.</text>
</comment>
<dbReference type="FunFam" id="3.40.50.300:FF:001660">
    <property type="entry name" value="NF-X1 finger and helicase protein, putative"/>
    <property type="match status" value="1"/>
</dbReference>
<dbReference type="Gene3D" id="3.40.50.300">
    <property type="entry name" value="P-loop containing nucleotide triphosphate hydrolases"/>
    <property type="match status" value="5"/>
</dbReference>
<feature type="compositionally biased region" description="Basic and acidic residues" evidence="6">
    <location>
        <begin position="1231"/>
        <end position="1240"/>
    </location>
</feature>
<dbReference type="CDD" id="cd18808">
    <property type="entry name" value="SF1_C_Upf1"/>
    <property type="match status" value="1"/>
</dbReference>
<evidence type="ECO:0000256" key="3">
    <source>
        <dbReference type="ARBA" id="ARBA00022806"/>
    </source>
</evidence>
<dbReference type="OrthoDB" id="2423195at2759"/>
<evidence type="ECO:0000256" key="4">
    <source>
        <dbReference type="ARBA" id="ARBA00022840"/>
    </source>
</evidence>
<dbReference type="FunFam" id="3.40.50.300:FF:000216">
    <property type="entry name" value="Type VII secretion ATPase EccA"/>
    <property type="match status" value="3"/>
</dbReference>
<dbReference type="Pfam" id="PF17866">
    <property type="entry name" value="AAA_lid_6"/>
    <property type="match status" value="1"/>
</dbReference>
<name>A0A2B7XRG8_9EURO</name>
<dbReference type="InterPro" id="IPR027417">
    <property type="entry name" value="P-loop_NTPase"/>
</dbReference>
<keyword evidence="2" id="KW-0547">Nucleotide-binding</keyword>
<accession>A0A2B7XRG8</accession>
<dbReference type="Pfam" id="PF13087">
    <property type="entry name" value="AAA_12"/>
    <property type="match status" value="1"/>
</dbReference>
<dbReference type="STRING" id="1447875.A0A2B7XRG8"/>
<dbReference type="SMART" id="SM00382">
    <property type="entry name" value="AAA"/>
    <property type="match status" value="4"/>
</dbReference>
<evidence type="ECO:0000259" key="7">
    <source>
        <dbReference type="PROSITE" id="PS00028"/>
    </source>
</evidence>
<reference evidence="8 9" key="1">
    <citation type="submission" date="2017-10" db="EMBL/GenBank/DDBJ databases">
        <title>Comparative genomics in systemic dimorphic fungi from Ajellomycetaceae.</title>
        <authorList>
            <person name="Munoz J.F."/>
            <person name="Mcewen J.G."/>
            <person name="Clay O.K."/>
            <person name="Cuomo C.A."/>
        </authorList>
    </citation>
    <scope>NUCLEOTIDE SEQUENCE [LARGE SCALE GENOMIC DNA]</scope>
    <source>
        <strain evidence="8 9">UAMH5409</strain>
    </source>
</reference>
<sequence>MSLPQREQDNSARGRKLYRIFLDTVAGKRSLDSSQSARLFVEAVCNQRDVATCVSKLISNPSGLTSVQNALRLDVSLDFLKGPATDLLQYFQAPELKSICGGEFLRQIVLTIVEPPIFWDAFVDAFKRGVIQAQSAQSFAWLLLQLLSLPVQKAVEYLGVGQDSTVQQKLFDSPQQNVRLMAQRVKHVADAITSPSTDGDFRAGGRHDNDFVDIRQISILPTPDEIASKDPPFLRRAIDVFDYDPEFSRFAVHMDNQFRLLREDMLRDLREELRLVLESKKGGRRGVLLKHLKLAGVKCDNRSPWSLLLKCTDDIPQLRGLDQKRRNKTVDNTPNLLKHGSLACLLADNELAGLATIVRDEELLKKYPPAIRLQVSSDTVEKTLLRLKVATEIGLVQLNTAVFAYEPVLRQLKETKELSLSTELLHWKQGDLVAALPYRSSSICNLVSSIRDNHSQDLKLVLGLPKKTCLDDSQAKCLISALSQKVSVIQGPPGTGKSFIGALTAKAVHEFSTETVLVVCYTHHALDQFLEDLLDANLPPSSIVRLGAPNKATPRTKPLSVSGQQTGFRLKRDDWSIVDIKRGEASLAEDQLTKVCDKYMSSRVSPDELFEYIEMSLDDELPYFDALQIPKEQDGMIRVGRKGKGIRKDYLLERWANGRDAGMFKSSVETKFPQVWKMPVDERKSKLQNWKTGILREHVAEMNRCGTNYDSALAQIDTIHKQKDLDILRSKRIIGCTTTAAAKYVQQIQAVSPGVLLVEEAGEILESHILTALGPETKQMILIGDHKQLRPKAHHDLSVEKGEGYDLNRSLFERLILKGYPHHTLYQQHRMRPEISSFVRQLTYTNLIDAPRTKGRPNLRGFTDNVIFVDHRHLEDEASAPDWRDTTSRTSKKNTFEVEMVLKCIKYLSQQGYKTDDMIVLTPYLAQLRLMMDVLGQDNDPVLNDLDSYDLVRAGLLPAATAKLNKSRLRISTIDNYQGEERQIVIVSLTRSNSRGDIGFLYSPERLNVLISRARDALIILGNASTFLESRKGGELWTRVIDLLKNGSHIYSGFPVKCERHPDREALLGCPRDFENFPDGGCMEPCGVTLNCGLHQCPSRCHQLYDHSKMPCKHLVQHTCQKGHTRHYTCHQNQPQTCVTCDREDKQRQKRLEDQVARQRQRDLELARHTAAMADVDEQIRQVMEDKRDAQLAEERVQALEQKKRDLEAARNLAASKKIASAPGQTQKIPHRSDDVRDKPGPIFDENSGRAENTNQKPPKSPSEKEWERQKLVENANSDVLDELMGMTGLEDVKSQFLLVKSKIETVERQGTDLKNERFGAVLLGNPGTGKTTIARLYAKFLSSFDILPGSEFIETTGSRLASDGVNGAKGHIDRILKAGGGAFFIDEAYQLADGRNYGGAAVLDFLLAEIENQVGKIVFILAGYNKQMERFFEHNPGFDSRMPCRLQFADYDDSELLIMFTRLVDKKYKNRMKLEGGPNGLYARILIRRLGRNRGREGFGNARALQNVLAKISDRQANRLRRDRASGAKPDDFFLTKEDLIGPEPSKALLKCAAWKELQQMIGLKSVKNSVQGLLDRVKVNYDRELQEKPPIEVSLNRVFLGSPGTGKTTVGKLYGQILADLGLLTNGEVVIKNPADFIGNVLGASETNTKAILKATEGKVLIIDEAYMLYSGSGGAGGSTDTYKTAVIDTIVAEVQSTPGEDRCVLLLGYDEQMQEMFQNSNPGLSRRFQLADAFHFDDFEDGQLRNILELKLRKQGLDATEEAKNTAIEVLGRARLRPNFGNAGEVENLISHAKAHQQQRQSRLPASKRSVDIIFEAEDFDENHNRSKTAVANCRELFADVVGCEAIVQKLESYQKAFANMKARRLDPRTQIPFNFVFKGPPGTGKTTTARKMGKVFYDMGLLSSSEVVECSATELIGQYVGQTGPKTQKLLEKALGKVLFIDEAYRLCHGGFATEAINELVDNLTKTKFAGKIIVILAGYNDDMNQLLSVNQGLSSRFAEEIVFTNMLPEQCLSLLEQRLKAVRIIVHLHKTSGLYSELVRTLEDLSQLPSWGNGRDIETISKYIIGSTLQNADTAETELLVSEDQILEALKKEYSKQKDRCSAKNKSINLNNIGGEMGTPESLSFSPPEVRTSTAQDFAAKRPELKFPRKRRMVAPSSSEESSIRDPGVSGETWAQLQSDKKAYELAQKCTEDEIKSSKIVLQLKEQEKERLDAHIRTIEEAKHKAKQDEDEMSRLKKLHEEARLKAILKKLAIKAANEALEAAERKKREEAKVQRKLQAMGVCCMGFAWIKQVGGYRCAGGSHFVANNALGI</sequence>
<dbReference type="PANTHER" id="PTHR43392:SF2">
    <property type="entry name" value="AAA-TYPE ATPASE FAMILY PROTEIN _ ANKYRIN REPEAT FAMILY PROTEIN"/>
    <property type="match status" value="1"/>
</dbReference>
<dbReference type="InterPro" id="IPR000641">
    <property type="entry name" value="CbxX/CfxQ"/>
</dbReference>
<keyword evidence="9" id="KW-1185">Reference proteome</keyword>